<keyword evidence="2" id="KW-1185">Reference proteome</keyword>
<dbReference type="Gene3D" id="3.40.50.300">
    <property type="entry name" value="P-loop containing nucleotide triphosphate hydrolases"/>
    <property type="match status" value="1"/>
</dbReference>
<evidence type="ECO:0000313" key="2">
    <source>
        <dbReference type="Proteomes" id="UP001312865"/>
    </source>
</evidence>
<dbReference type="NCBIfam" id="NF005994">
    <property type="entry name" value="PRK08118.1"/>
    <property type="match status" value="1"/>
</dbReference>
<dbReference type="PANTHER" id="PTHR37816:SF3">
    <property type="entry name" value="MODULATES DNA TOPOLOGY"/>
    <property type="match status" value="1"/>
</dbReference>
<dbReference type="InterPro" id="IPR052922">
    <property type="entry name" value="Cytidylate_Kinase-2"/>
</dbReference>
<comment type="caution">
    <text evidence="1">The sequence shown here is derived from an EMBL/GenBank/DDBJ whole genome shotgun (WGS) entry which is preliminary data.</text>
</comment>
<name>A0ABU8HDS1_9BACI</name>
<protein>
    <submittedName>
        <fullName evidence="1">DNA topology modulation protein</fullName>
    </submittedName>
</protein>
<gene>
    <name evidence="1" type="ORF">WAK64_09710</name>
</gene>
<reference evidence="1 2" key="1">
    <citation type="journal article" date="2018" name="J. Microbiol.">
        <title>Bacillus spongiae sp. nov., isolated from sponge of Jeju Island.</title>
        <authorList>
            <person name="Lee G.E."/>
            <person name="Im W.T."/>
            <person name="Park J.S."/>
        </authorList>
    </citation>
    <scope>NUCLEOTIDE SEQUENCE [LARGE SCALE GENOMIC DNA]</scope>
    <source>
        <strain evidence="1 2">135PIL107-10</strain>
    </source>
</reference>
<accession>A0ABU8HDS1</accession>
<dbReference type="InterPro" id="IPR027417">
    <property type="entry name" value="P-loop_NTPase"/>
</dbReference>
<dbReference type="SUPFAM" id="SSF52540">
    <property type="entry name" value="P-loop containing nucleoside triphosphate hydrolases"/>
    <property type="match status" value="1"/>
</dbReference>
<dbReference type="PANTHER" id="PTHR37816">
    <property type="entry name" value="YALI0E33011P"/>
    <property type="match status" value="1"/>
</dbReference>
<sequence>MKKIALIGSGGSGKSTLATELGNKLNINVFHLDQLLWNPNWAATSYEEQRQIQNELLSESSWIIDGNYNRTMDIRLEAADTIIFLDISRYICVSRVFKRKLKYHNRTRPDMREGCIEKFDLKFLKWVWDYPKTKKPNVLNKLNQLKKEKEIIILKTPKEIKQFLQNV</sequence>
<proteinExistence type="predicted"/>
<dbReference type="RefSeq" id="WP_336586763.1">
    <property type="nucleotide sequence ID" value="NZ_JBBAXC010000006.1"/>
</dbReference>
<organism evidence="1 2">
    <name type="scientific">Bacillus spongiae</name>
    <dbReference type="NCBI Taxonomy" id="2683610"/>
    <lineage>
        <taxon>Bacteria</taxon>
        <taxon>Bacillati</taxon>
        <taxon>Bacillota</taxon>
        <taxon>Bacilli</taxon>
        <taxon>Bacillales</taxon>
        <taxon>Bacillaceae</taxon>
        <taxon>Bacillus</taxon>
    </lineage>
</organism>
<dbReference type="Proteomes" id="UP001312865">
    <property type="component" value="Unassembled WGS sequence"/>
</dbReference>
<dbReference type="EMBL" id="JBBAXC010000006">
    <property type="protein sequence ID" value="MEI5907333.1"/>
    <property type="molecule type" value="Genomic_DNA"/>
</dbReference>
<evidence type="ECO:0000313" key="1">
    <source>
        <dbReference type="EMBL" id="MEI5907333.1"/>
    </source>
</evidence>